<evidence type="ECO:0000256" key="2">
    <source>
        <dbReference type="ARBA" id="ARBA00022473"/>
    </source>
</evidence>
<organism evidence="11">
    <name type="scientific">Hydra vulgaris</name>
    <name type="common">Hydra</name>
    <name type="synonym">Hydra attenuata</name>
    <dbReference type="NCBI Taxonomy" id="6087"/>
    <lineage>
        <taxon>Eukaryota</taxon>
        <taxon>Metazoa</taxon>
        <taxon>Cnidaria</taxon>
        <taxon>Hydrozoa</taxon>
        <taxon>Hydroidolina</taxon>
        <taxon>Anthoathecata</taxon>
        <taxon>Aplanulata</taxon>
        <taxon>Hydridae</taxon>
        <taxon>Hydra</taxon>
    </lineage>
</organism>
<evidence type="ECO:0000256" key="9">
    <source>
        <dbReference type="SAM" id="MobiDB-lite"/>
    </source>
</evidence>
<accession>T2MGD7</accession>
<reference evidence="11" key="1">
    <citation type="journal article" date="2013" name="Genome Biol. Evol.">
        <title>Punctuated emergences of genetic and phenotypic innovations in eumetazoan, bilaterian, euteleostome, and hominidae ancestors.</title>
        <authorList>
            <person name="Wenger Y."/>
            <person name="Galliot B."/>
        </authorList>
    </citation>
    <scope>NUCLEOTIDE SEQUENCE</scope>
    <source>
        <tissue evidence="11">Whole animals</tissue>
    </source>
</reference>
<name>T2MGD7_HYDVU</name>
<dbReference type="GO" id="GO:0000977">
    <property type="term" value="F:RNA polymerase II transcription regulatory region sequence-specific DNA binding"/>
    <property type="evidence" value="ECO:0007669"/>
    <property type="project" value="TreeGrafter"/>
</dbReference>
<dbReference type="PANTHER" id="PTHR24338">
    <property type="entry name" value="HOMEOBOX PROTEIN MSX"/>
    <property type="match status" value="1"/>
</dbReference>
<dbReference type="AlphaFoldDB" id="T2MGD7"/>
<keyword evidence="5 7" id="KW-0539">Nucleus</keyword>
<dbReference type="GO" id="GO:0000981">
    <property type="term" value="F:DNA-binding transcription factor activity, RNA polymerase II-specific"/>
    <property type="evidence" value="ECO:0007669"/>
    <property type="project" value="InterPro"/>
</dbReference>
<evidence type="ECO:0000259" key="10">
    <source>
        <dbReference type="PROSITE" id="PS50071"/>
    </source>
</evidence>
<evidence type="ECO:0000256" key="6">
    <source>
        <dbReference type="ARBA" id="ARBA00038425"/>
    </source>
</evidence>
<protein>
    <submittedName>
        <fullName evidence="11">Homeobox protein MSX-1</fullName>
    </submittedName>
</protein>
<feature type="domain" description="Homeobox" evidence="10">
    <location>
        <begin position="466"/>
        <end position="526"/>
    </location>
</feature>
<dbReference type="InterPro" id="IPR009057">
    <property type="entry name" value="Homeodomain-like_sf"/>
</dbReference>
<dbReference type="CDD" id="cd00086">
    <property type="entry name" value="homeodomain"/>
    <property type="match status" value="1"/>
</dbReference>
<keyword evidence="2" id="KW-0217">Developmental protein</keyword>
<dbReference type="GO" id="GO:0048598">
    <property type="term" value="P:embryonic morphogenesis"/>
    <property type="evidence" value="ECO:0007669"/>
    <property type="project" value="TreeGrafter"/>
</dbReference>
<dbReference type="PROSITE" id="PS00027">
    <property type="entry name" value="HOMEOBOX_1"/>
    <property type="match status" value="1"/>
</dbReference>
<evidence type="ECO:0000256" key="8">
    <source>
        <dbReference type="RuleBase" id="RU000682"/>
    </source>
</evidence>
<keyword evidence="4 7" id="KW-0371">Homeobox</keyword>
<dbReference type="Gene3D" id="3.30.70.1820">
    <property type="entry name" value="L1 transposable element, RRM domain"/>
    <property type="match status" value="1"/>
</dbReference>
<evidence type="ECO:0000256" key="4">
    <source>
        <dbReference type="ARBA" id="ARBA00023155"/>
    </source>
</evidence>
<dbReference type="InterPro" id="IPR017970">
    <property type="entry name" value="Homeobox_CS"/>
</dbReference>
<dbReference type="InterPro" id="IPR043502">
    <property type="entry name" value="DNA/RNA_pol_sf"/>
</dbReference>
<dbReference type="InterPro" id="IPR001356">
    <property type="entry name" value="HD"/>
</dbReference>
<dbReference type="PANTHER" id="PTHR24338:SF0">
    <property type="entry name" value="MUSCLE SEGMENTATION HOMEOBOX"/>
    <property type="match status" value="1"/>
</dbReference>
<evidence type="ECO:0000256" key="1">
    <source>
        <dbReference type="ARBA" id="ARBA00004123"/>
    </source>
</evidence>
<dbReference type="PRINTS" id="PR00024">
    <property type="entry name" value="HOMEOBOX"/>
</dbReference>
<comment type="subcellular location">
    <subcellularLocation>
        <location evidence="1 7 8">Nucleus</location>
    </subcellularLocation>
</comment>
<dbReference type="GO" id="GO:0005634">
    <property type="term" value="C:nucleus"/>
    <property type="evidence" value="ECO:0007669"/>
    <property type="project" value="UniProtKB-SubCell"/>
</dbReference>
<evidence type="ECO:0000256" key="7">
    <source>
        <dbReference type="PROSITE-ProRule" id="PRU00108"/>
    </source>
</evidence>
<feature type="non-terminal residue" evidence="11">
    <location>
        <position position="1"/>
    </location>
</feature>
<dbReference type="SUPFAM" id="SSF56672">
    <property type="entry name" value="DNA/RNA polymerases"/>
    <property type="match status" value="1"/>
</dbReference>
<evidence type="ECO:0000256" key="5">
    <source>
        <dbReference type="ARBA" id="ARBA00023242"/>
    </source>
</evidence>
<comment type="similarity">
    <text evidence="6">Belongs to the Msh homeobox family.</text>
</comment>
<dbReference type="OrthoDB" id="6159439at2759"/>
<dbReference type="SMART" id="SM00389">
    <property type="entry name" value="HOX"/>
    <property type="match status" value="1"/>
</dbReference>
<keyword evidence="3 7" id="KW-0238">DNA-binding</keyword>
<sequence length="578" mass="66865">MDNDKVITMGMLRELMSIQGDTIFKCFIESSVSVLEKVENLAKGIEEIKRGLTFVGDQIETNGKPRTIVCKILSWQDKENILSNARKLKGKTIFINEDYSDETMRTRKELFVQAKIHSGNGKYAKVIYSRLVVREMINENEGVETIIELKRNKSCGYDGISSNVAIYIMDSISKPLFYLISSSFENSIFSNKLKLTKINPILEKGDCNNVSNNRPISLLPVLTKVFERVIYNRVNNYFTLNNLLYKNQFGFQNKCSSKHATIKLADKIFKSFDSDELVLGVFVNFSKAFDKVEHSILLSKLNYCELSKMIVERFEKKHSTPFSIDYLLNYKNNKLNMDNSVSNKSLQFWNRLNDQQCHDQAFQQYNVNKTKYNVLGGKRSNENEIKSYNHSTFNRLNLSPTSFEIEKNNQNCKIRSLLSSLPSSPSSLSPLSSSTTSSLSSNSSNQRFEAVEFQFDLSKCILRKHKANRKPRTPFSVNQLLALEQKFKRKQYLSISERSELSVMLRLTETQIKIWFQNRRAKQKRSKEAEIEETARNQFPHSAVNYHFLDESSRYLPISSNLYPINKSIEYDDLYTYS</sequence>
<dbReference type="InterPro" id="IPR050674">
    <property type="entry name" value="Msh_Homeobox_Regulators"/>
</dbReference>
<dbReference type="Gene3D" id="1.10.10.60">
    <property type="entry name" value="Homeodomain-like"/>
    <property type="match status" value="1"/>
</dbReference>
<gene>
    <name evidence="11" type="primary">MSX1</name>
</gene>
<dbReference type="Pfam" id="PF00046">
    <property type="entry name" value="Homeodomain"/>
    <property type="match status" value="1"/>
</dbReference>
<evidence type="ECO:0000256" key="3">
    <source>
        <dbReference type="ARBA" id="ARBA00023125"/>
    </source>
</evidence>
<dbReference type="InterPro" id="IPR000477">
    <property type="entry name" value="RT_dom"/>
</dbReference>
<dbReference type="Pfam" id="PF00078">
    <property type="entry name" value="RVT_1"/>
    <property type="match status" value="1"/>
</dbReference>
<feature type="region of interest" description="Disordered" evidence="9">
    <location>
        <begin position="422"/>
        <end position="442"/>
    </location>
</feature>
<dbReference type="PROSITE" id="PS50071">
    <property type="entry name" value="HOMEOBOX_2"/>
    <property type="match status" value="1"/>
</dbReference>
<dbReference type="EMBL" id="HAAD01004917">
    <property type="protein sequence ID" value="CDG71149.1"/>
    <property type="molecule type" value="mRNA"/>
</dbReference>
<feature type="DNA-binding region" description="Homeobox" evidence="7">
    <location>
        <begin position="468"/>
        <end position="527"/>
    </location>
</feature>
<proteinExistence type="evidence at transcript level"/>
<evidence type="ECO:0000313" key="11">
    <source>
        <dbReference type="EMBL" id="CDG71149.1"/>
    </source>
</evidence>
<dbReference type="SUPFAM" id="SSF46689">
    <property type="entry name" value="Homeodomain-like"/>
    <property type="match status" value="1"/>
</dbReference>
<dbReference type="InterPro" id="IPR020479">
    <property type="entry name" value="HD_metazoa"/>
</dbReference>